<dbReference type="InterPro" id="IPR058634">
    <property type="entry name" value="AaeA-lik-b-barrel"/>
</dbReference>
<comment type="caution">
    <text evidence="4">The sequence shown here is derived from an EMBL/GenBank/DDBJ whole genome shotgun (WGS) entry which is preliminary data.</text>
</comment>
<proteinExistence type="inferred from homology"/>
<dbReference type="Pfam" id="PF25917">
    <property type="entry name" value="BSH_RND"/>
    <property type="match status" value="1"/>
</dbReference>
<evidence type="ECO:0000313" key="4">
    <source>
        <dbReference type="EMBL" id="MCC8363750.1"/>
    </source>
</evidence>
<name>A0ABS8JJS3_9GAMM</name>
<dbReference type="Pfam" id="PF25963">
    <property type="entry name" value="Beta-barrel_AAEA"/>
    <property type="match status" value="1"/>
</dbReference>
<evidence type="ECO:0000259" key="2">
    <source>
        <dbReference type="Pfam" id="PF25917"/>
    </source>
</evidence>
<dbReference type="InterPro" id="IPR058625">
    <property type="entry name" value="MdtA-like_BSH"/>
</dbReference>
<evidence type="ECO:0000313" key="5">
    <source>
        <dbReference type="Proteomes" id="UP001165293"/>
    </source>
</evidence>
<accession>A0ABS8JJS3</accession>
<dbReference type="InterPro" id="IPR050739">
    <property type="entry name" value="MFP"/>
</dbReference>
<feature type="domain" description="p-hydroxybenzoic acid efflux pump subunit AaeA-like beta-barrel" evidence="3">
    <location>
        <begin position="255"/>
        <end position="347"/>
    </location>
</feature>
<dbReference type="EMBL" id="JAJGAK010000002">
    <property type="protein sequence ID" value="MCC8363750.1"/>
    <property type="molecule type" value="Genomic_DNA"/>
</dbReference>
<gene>
    <name evidence="4" type="ORF">LK996_11775</name>
</gene>
<reference evidence="4" key="1">
    <citation type="submission" date="2021-10" db="EMBL/GenBank/DDBJ databases">
        <authorList>
            <person name="Lyu M."/>
            <person name="Wang X."/>
            <person name="Meng X."/>
            <person name="Xu K."/>
        </authorList>
    </citation>
    <scope>NUCLEOTIDE SEQUENCE</scope>
    <source>
        <strain evidence="4">A6</strain>
    </source>
</reference>
<dbReference type="Gene3D" id="2.40.50.100">
    <property type="match status" value="1"/>
</dbReference>
<comment type="similarity">
    <text evidence="1">Belongs to the membrane fusion protein (MFP) (TC 8.A.1) family.</text>
</comment>
<keyword evidence="5" id="KW-1185">Reference proteome</keyword>
<evidence type="ECO:0000256" key="1">
    <source>
        <dbReference type="ARBA" id="ARBA00009477"/>
    </source>
</evidence>
<protein>
    <submittedName>
        <fullName evidence="4">HlyD family secretion protein</fullName>
    </submittedName>
</protein>
<dbReference type="SUPFAM" id="SSF111369">
    <property type="entry name" value="HlyD-like secretion proteins"/>
    <property type="match status" value="2"/>
</dbReference>
<dbReference type="Gene3D" id="1.10.287.470">
    <property type="entry name" value="Helix hairpin bin"/>
    <property type="match status" value="1"/>
</dbReference>
<dbReference type="PANTHER" id="PTHR30386">
    <property type="entry name" value="MEMBRANE FUSION SUBUNIT OF EMRAB-TOLC MULTIDRUG EFFLUX PUMP"/>
    <property type="match status" value="1"/>
</dbReference>
<evidence type="ECO:0000259" key="3">
    <source>
        <dbReference type="Pfam" id="PF25963"/>
    </source>
</evidence>
<dbReference type="Proteomes" id="UP001165293">
    <property type="component" value="Unassembled WGS sequence"/>
</dbReference>
<organism evidence="4 5">
    <name type="scientific">Noviluteimonas lactosilytica</name>
    <dbReference type="NCBI Taxonomy" id="2888523"/>
    <lineage>
        <taxon>Bacteria</taxon>
        <taxon>Pseudomonadati</taxon>
        <taxon>Pseudomonadota</taxon>
        <taxon>Gammaproteobacteria</taxon>
        <taxon>Lysobacterales</taxon>
        <taxon>Lysobacteraceae</taxon>
        <taxon>Noviluteimonas</taxon>
    </lineage>
</organism>
<dbReference type="RefSeq" id="WP_230527458.1">
    <property type="nucleotide sequence ID" value="NZ_JAJGAK010000002.1"/>
</dbReference>
<sequence length="358" mass="37844">MNPTSPRNARRRRVLLVVLASCTTVGALAWATHGWLWKGASVSTDNAYTRGEVTPIAPRASGYVSEVLVDDNAAVKSGDVLFRIEDADYRAHLEEARANVSRQVSALASLEKQIQLQETMIGQAGAEVRAAEVEANRASLDARRFADLVAQNAASRQAQEAADATHLKALAASDAARANRTAQSDKLQVLRAQRQEIAAAMRQAEAARELATIALGHTVVRAPVDGVVANRQVRVGRYVAPGAAALSLVPLRDIWVIANYKETQLTDVKVGDRAEVTFDMYPGVELSGTVDGIAPGSGAQFALLPADNATGNFTKIVQRVPVKIVLAPSHALSGKLFAGLSAEVTIHADSGGATTATN</sequence>
<dbReference type="Gene3D" id="2.40.30.170">
    <property type="match status" value="1"/>
</dbReference>
<feature type="domain" description="Multidrug resistance protein MdtA-like barrel-sandwich hybrid" evidence="2">
    <location>
        <begin position="55"/>
        <end position="246"/>
    </location>
</feature>
<dbReference type="PANTHER" id="PTHR30386:SF24">
    <property type="entry name" value="MULTIDRUG RESISTANCE EFFLUX PUMP"/>
    <property type="match status" value="1"/>
</dbReference>